<proteinExistence type="inferred from homology"/>
<feature type="signal peptide" evidence="5">
    <location>
        <begin position="1"/>
        <end position="19"/>
    </location>
</feature>
<dbReference type="GO" id="GO:0030313">
    <property type="term" value="C:cell envelope"/>
    <property type="evidence" value="ECO:0007669"/>
    <property type="project" value="UniProtKB-SubCell"/>
</dbReference>
<dbReference type="GO" id="GO:0043190">
    <property type="term" value="C:ATP-binding cassette (ABC) transporter complex"/>
    <property type="evidence" value="ECO:0007669"/>
    <property type="project" value="InterPro"/>
</dbReference>
<protein>
    <submittedName>
        <fullName evidence="7">ABC transporter substrate-binding protein</fullName>
    </submittedName>
</protein>
<keyword evidence="4 5" id="KW-0732">Signal</keyword>
<evidence type="ECO:0000256" key="4">
    <source>
        <dbReference type="ARBA" id="ARBA00022729"/>
    </source>
</evidence>
<dbReference type="CDD" id="cd00995">
    <property type="entry name" value="PBP2_NikA_DppA_OppA_like"/>
    <property type="match status" value="1"/>
</dbReference>
<dbReference type="GO" id="GO:0015833">
    <property type="term" value="P:peptide transport"/>
    <property type="evidence" value="ECO:0007669"/>
    <property type="project" value="TreeGrafter"/>
</dbReference>
<dbReference type="PANTHER" id="PTHR30290:SF10">
    <property type="entry name" value="PERIPLASMIC OLIGOPEPTIDE-BINDING PROTEIN-RELATED"/>
    <property type="match status" value="1"/>
</dbReference>
<dbReference type="GO" id="GO:0042597">
    <property type="term" value="C:periplasmic space"/>
    <property type="evidence" value="ECO:0007669"/>
    <property type="project" value="UniProtKB-ARBA"/>
</dbReference>
<evidence type="ECO:0000256" key="1">
    <source>
        <dbReference type="ARBA" id="ARBA00004196"/>
    </source>
</evidence>
<dbReference type="InterPro" id="IPR030678">
    <property type="entry name" value="Peptide/Ni-bd"/>
</dbReference>
<dbReference type="KEGG" id="ltr:EVS81_13810"/>
<dbReference type="Gene3D" id="3.10.105.10">
    <property type="entry name" value="Dipeptide-binding Protein, Domain 3"/>
    <property type="match status" value="1"/>
</dbReference>
<dbReference type="Gene3D" id="3.40.190.10">
    <property type="entry name" value="Periplasmic binding protein-like II"/>
    <property type="match status" value="1"/>
</dbReference>
<dbReference type="OrthoDB" id="5049679at2"/>
<feature type="chain" id="PRO_5038392073" evidence="5">
    <location>
        <begin position="20"/>
        <end position="548"/>
    </location>
</feature>
<evidence type="ECO:0000256" key="3">
    <source>
        <dbReference type="ARBA" id="ARBA00022448"/>
    </source>
</evidence>
<dbReference type="Pfam" id="PF00496">
    <property type="entry name" value="SBP_bac_5"/>
    <property type="match status" value="1"/>
</dbReference>
<dbReference type="PROSITE" id="PS51257">
    <property type="entry name" value="PROKAR_LIPOPROTEIN"/>
    <property type="match status" value="1"/>
</dbReference>
<comment type="similarity">
    <text evidence="2">Belongs to the bacterial solute-binding protein 5 family.</text>
</comment>
<organism evidence="7 8">
    <name type="scientific">Leucobacter triazinivorans</name>
    <dbReference type="NCBI Taxonomy" id="1784719"/>
    <lineage>
        <taxon>Bacteria</taxon>
        <taxon>Bacillati</taxon>
        <taxon>Actinomycetota</taxon>
        <taxon>Actinomycetes</taxon>
        <taxon>Micrococcales</taxon>
        <taxon>Microbacteriaceae</taxon>
        <taxon>Leucobacter</taxon>
    </lineage>
</organism>
<dbReference type="InterPro" id="IPR000914">
    <property type="entry name" value="SBP_5_dom"/>
</dbReference>
<reference evidence="7 8" key="1">
    <citation type="submission" date="2019-02" db="EMBL/GenBank/DDBJ databases">
        <authorList>
            <person name="Sun L."/>
            <person name="Pan D."/>
            <person name="Wu X."/>
        </authorList>
    </citation>
    <scope>NUCLEOTIDE SEQUENCE [LARGE SCALE GENOMIC DNA]</scope>
    <source>
        <strain evidence="7 8">JW-1</strain>
    </source>
</reference>
<evidence type="ECO:0000259" key="6">
    <source>
        <dbReference type="Pfam" id="PF00496"/>
    </source>
</evidence>
<comment type="subcellular location">
    <subcellularLocation>
        <location evidence="1">Cell envelope</location>
    </subcellularLocation>
</comment>
<keyword evidence="8" id="KW-1185">Reference proteome</keyword>
<dbReference type="PIRSF" id="PIRSF002741">
    <property type="entry name" value="MppA"/>
    <property type="match status" value="1"/>
</dbReference>
<feature type="domain" description="Solute-binding protein family 5" evidence="6">
    <location>
        <begin position="94"/>
        <end position="426"/>
    </location>
</feature>
<accession>A0A4P6KGX5</accession>
<dbReference type="Proteomes" id="UP000289260">
    <property type="component" value="Chromosome"/>
</dbReference>
<dbReference type="RefSeq" id="WP_130110878.1">
    <property type="nucleotide sequence ID" value="NZ_CP035806.1"/>
</dbReference>
<dbReference type="AlphaFoldDB" id="A0A4P6KGX5"/>
<gene>
    <name evidence="7" type="ORF">EVS81_13810</name>
</gene>
<dbReference type="GO" id="GO:1904680">
    <property type="term" value="F:peptide transmembrane transporter activity"/>
    <property type="evidence" value="ECO:0007669"/>
    <property type="project" value="TreeGrafter"/>
</dbReference>
<evidence type="ECO:0000256" key="2">
    <source>
        <dbReference type="ARBA" id="ARBA00005695"/>
    </source>
</evidence>
<evidence type="ECO:0000313" key="7">
    <source>
        <dbReference type="EMBL" id="QBE49765.1"/>
    </source>
</evidence>
<dbReference type="PANTHER" id="PTHR30290">
    <property type="entry name" value="PERIPLASMIC BINDING COMPONENT OF ABC TRANSPORTER"/>
    <property type="match status" value="1"/>
</dbReference>
<dbReference type="InterPro" id="IPR039424">
    <property type="entry name" value="SBP_5"/>
</dbReference>
<evidence type="ECO:0000256" key="5">
    <source>
        <dbReference type="SAM" id="SignalP"/>
    </source>
</evidence>
<evidence type="ECO:0000313" key="8">
    <source>
        <dbReference type="Proteomes" id="UP000289260"/>
    </source>
</evidence>
<keyword evidence="3" id="KW-0813">Transport</keyword>
<name>A0A4P6KGX5_9MICO</name>
<sequence>MKRSGLLVGLALGTATLLAATACAPRDGGTAGGGSAPVDQAQLVAALPAGTQPVERVTWSVVEGEPATLDPGASANLIIPNLCDNLLSLQPDFTIEPGVAERAEFVDPVTFVIDLRDDVRFWDGSPVTADDVVYSLQRGQNPQSQWYGAFALVQSIEQTGERQVTVRFNAPDLDFRNAIAGQGGAVMSRAFGDEVGPALGSSDAGLMCTGPFVLEPGGWTPGRAIEVVANDDYWGDAPLVQELEFVFVTDSSTLATALTQGEIDGAYNVSPSSRSAFEGEGAGSLVLGPSTASYSFGPATAEGPAANATFRAALSATIDREQYIDTVLGGLGEVQKTMVPPFSFSSLEAADIYRAGYDALETPGRDLERARELLEESGEPLDRPLVIAIPAGAKEFQQTATILQSSAQEIGVDIEIEELQPADFGAMFYDPAGREGIDFVSTQGYLEVPGVTGYPSLFMLPAETGGVFNWSGYDDERVTAHMQAARTAPDVETAAEEFVAAQEIFTPDQLQVTLAGAYQTTYLNDELSGAVTSIAIYSSPWALHLGGK</sequence>
<dbReference type="SUPFAM" id="SSF53850">
    <property type="entry name" value="Periplasmic binding protein-like II"/>
    <property type="match status" value="1"/>
</dbReference>
<dbReference type="EMBL" id="CP035806">
    <property type="protein sequence ID" value="QBE49765.1"/>
    <property type="molecule type" value="Genomic_DNA"/>
</dbReference>